<comment type="caution">
    <text evidence="2">The sequence shown here is derived from an EMBL/GenBank/DDBJ whole genome shotgun (WGS) entry which is preliminary data.</text>
</comment>
<dbReference type="SMART" id="SM01040">
    <property type="entry name" value="Bro-N"/>
    <property type="match status" value="1"/>
</dbReference>
<accession>A0ABW8S8J7</accession>
<dbReference type="EMBL" id="JBJIAB010000023">
    <property type="protein sequence ID" value="MFL0166737.1"/>
    <property type="molecule type" value="Genomic_DNA"/>
</dbReference>
<name>A0ABW8S8J7_9CLOT</name>
<feature type="domain" description="Bro-N" evidence="1">
    <location>
        <begin position="31"/>
        <end position="142"/>
    </location>
</feature>
<protein>
    <submittedName>
        <fullName evidence="2">Bro-N domain-containing protein</fullName>
    </submittedName>
</protein>
<dbReference type="PANTHER" id="PTHR36180:SF2">
    <property type="entry name" value="BRO FAMILY PROTEIN"/>
    <property type="match status" value="1"/>
</dbReference>
<proteinExistence type="predicted"/>
<evidence type="ECO:0000259" key="1">
    <source>
        <dbReference type="PROSITE" id="PS51750"/>
    </source>
</evidence>
<dbReference type="Pfam" id="PF02498">
    <property type="entry name" value="Bro-N"/>
    <property type="match status" value="1"/>
</dbReference>
<dbReference type="PANTHER" id="PTHR36180">
    <property type="entry name" value="DNA-BINDING PROTEIN-RELATED-RELATED"/>
    <property type="match status" value="1"/>
</dbReference>
<evidence type="ECO:0000313" key="2">
    <source>
        <dbReference type="EMBL" id="MFL0166737.1"/>
    </source>
</evidence>
<evidence type="ECO:0000313" key="3">
    <source>
        <dbReference type="Proteomes" id="UP001623600"/>
    </source>
</evidence>
<sequence>MKYELSIYNINPVEIIQDPAPQEVITTTNNANQIKSFNNELFDQVRFVEINGKPYAVGSDVARALGYSNTNRAITTHCKNYLRTNVASQNGMSDTKARNSQEMLVIPEGDIYRLIVRSKLPGAERFETWVFDEVLPQIRMTGGYIKTTEEDTPETIMAKALIVAKKTLDNKYIRF</sequence>
<dbReference type="InterPro" id="IPR003497">
    <property type="entry name" value="BRO_N_domain"/>
</dbReference>
<gene>
    <name evidence="2" type="ORF">ACJDTP_16850</name>
</gene>
<dbReference type="RefSeq" id="WP_406761888.1">
    <property type="nucleotide sequence ID" value="NZ_JBJIAB010000023.1"/>
</dbReference>
<reference evidence="2 3" key="1">
    <citation type="submission" date="2024-11" db="EMBL/GenBank/DDBJ databases">
        <authorList>
            <person name="Heng Y.C."/>
            <person name="Lim A.C.H."/>
            <person name="Lee J.K.Y."/>
            <person name="Kittelmann S."/>
        </authorList>
    </citation>
    <scope>NUCLEOTIDE SEQUENCE [LARGE SCALE GENOMIC DNA]</scope>
    <source>
        <strain evidence="2 3">WILCCON 0112</strain>
    </source>
</reference>
<organism evidence="2 3">
    <name type="scientific">Candidatus Clostridium helianthi</name>
    <dbReference type="NCBI Taxonomy" id="3381660"/>
    <lineage>
        <taxon>Bacteria</taxon>
        <taxon>Bacillati</taxon>
        <taxon>Bacillota</taxon>
        <taxon>Clostridia</taxon>
        <taxon>Eubacteriales</taxon>
        <taxon>Clostridiaceae</taxon>
        <taxon>Clostridium</taxon>
    </lineage>
</organism>
<keyword evidence="3" id="KW-1185">Reference proteome</keyword>
<dbReference type="Proteomes" id="UP001623600">
    <property type="component" value="Unassembled WGS sequence"/>
</dbReference>
<dbReference type="PROSITE" id="PS51750">
    <property type="entry name" value="BRO_N"/>
    <property type="match status" value="1"/>
</dbReference>